<reference evidence="6" key="1">
    <citation type="journal article" date="2020" name="Stud. Mycol.">
        <title>101 Dothideomycetes genomes: a test case for predicting lifestyles and emergence of pathogens.</title>
        <authorList>
            <person name="Haridas S."/>
            <person name="Albert R."/>
            <person name="Binder M."/>
            <person name="Bloem J."/>
            <person name="Labutti K."/>
            <person name="Salamov A."/>
            <person name="Andreopoulos B."/>
            <person name="Baker S."/>
            <person name="Barry K."/>
            <person name="Bills G."/>
            <person name="Bluhm B."/>
            <person name="Cannon C."/>
            <person name="Castanera R."/>
            <person name="Culley D."/>
            <person name="Daum C."/>
            <person name="Ezra D."/>
            <person name="Gonzalez J."/>
            <person name="Henrissat B."/>
            <person name="Kuo A."/>
            <person name="Liang C."/>
            <person name="Lipzen A."/>
            <person name="Lutzoni F."/>
            <person name="Magnuson J."/>
            <person name="Mondo S."/>
            <person name="Nolan M."/>
            <person name="Ohm R."/>
            <person name="Pangilinan J."/>
            <person name="Park H.-J."/>
            <person name="Ramirez L."/>
            <person name="Alfaro M."/>
            <person name="Sun H."/>
            <person name="Tritt A."/>
            <person name="Yoshinaga Y."/>
            <person name="Zwiers L.-H."/>
            <person name="Turgeon B."/>
            <person name="Goodwin S."/>
            <person name="Spatafora J."/>
            <person name="Crous P."/>
            <person name="Grigoriev I."/>
        </authorList>
    </citation>
    <scope>NUCLEOTIDE SEQUENCE</scope>
    <source>
        <strain evidence="6">CBS 675.92</strain>
    </source>
</reference>
<keyword evidence="2" id="KW-0804">Transcription</keyword>
<dbReference type="GO" id="GO:0000981">
    <property type="term" value="F:DNA-binding transcription factor activity, RNA polymerase II-specific"/>
    <property type="evidence" value="ECO:0007669"/>
    <property type="project" value="InterPro"/>
</dbReference>
<evidence type="ECO:0000313" key="6">
    <source>
        <dbReference type="EMBL" id="KAF1949928.1"/>
    </source>
</evidence>
<dbReference type="SMART" id="SM00066">
    <property type="entry name" value="GAL4"/>
    <property type="match status" value="1"/>
</dbReference>
<dbReference type="OrthoDB" id="5392779at2759"/>
<dbReference type="Gene3D" id="4.10.240.10">
    <property type="entry name" value="Zn(2)-C6 fungal-type DNA-binding domain"/>
    <property type="match status" value="1"/>
</dbReference>
<feature type="domain" description="Zn(2)-C6 fungal-type" evidence="5">
    <location>
        <begin position="108"/>
        <end position="141"/>
    </location>
</feature>
<dbReference type="PANTHER" id="PTHR47840:SF1">
    <property type="entry name" value="ZN(II)2CYS6 TRANSCRIPTION FACTOR (EUROFUNG)"/>
    <property type="match status" value="1"/>
</dbReference>
<sequence length="564" mass="61987">MGENVASKAPRWRTGAGRFARSGGRGVFLVLPKIQSTSALSLTVSPVTADNLSAVSELPLTTREHNSIVRFPTQDFDSHERFRGTAATVPANQEAPARRNKVRKGTRSCWECKRRKIRCIFASPEAGTCIACHRRRAPCVSQDLPEDLAPAKIGNRHLSERLARVEDVLRDLLTGNHVGATGRLPGEPRHNEQPPRLATTNARANEPAHLLVPAPLTFVEVYSQASSGQSHIETRALYHLFAAFPVEDDAKALLQASSRPALYTYLVNTQPHSKLMQETLAAPYPLTELSGSSIHPVNLARMMLIFAITLQSPCGEKVVGLSESASRCMDFLAHQRLSDRAMLDQALERMDVMSRVNGDSTTEQSARLIRRLLRLEADAAEGSSYTAVSVGENEDSGQEGVEKNSEQVRLHIPYLGVIKIARQGPIARELSVEDSAAPQHQNTRTEPSQRRQSSTVLNNAFASMPIQSPTNEQQTPDQMSVMTHDSTFSNAQFQPPGYHEQSMPQYSNPLQDDDYTLQANAELPSIAAGIDDWALQGVDMAFFDTLMRATPGMENAHSSSNMYT</sequence>
<gene>
    <name evidence="6" type="ORF">CC80DRAFT_598556</name>
</gene>
<dbReference type="EMBL" id="ML977030">
    <property type="protein sequence ID" value="KAF1949928.1"/>
    <property type="molecule type" value="Genomic_DNA"/>
</dbReference>
<dbReference type="Pfam" id="PF00172">
    <property type="entry name" value="Zn_clus"/>
    <property type="match status" value="1"/>
</dbReference>
<evidence type="ECO:0000256" key="1">
    <source>
        <dbReference type="ARBA" id="ARBA00023015"/>
    </source>
</evidence>
<dbReference type="PROSITE" id="PS00463">
    <property type="entry name" value="ZN2_CY6_FUNGAL_1"/>
    <property type="match status" value="1"/>
</dbReference>
<evidence type="ECO:0000256" key="4">
    <source>
        <dbReference type="SAM" id="MobiDB-lite"/>
    </source>
</evidence>
<dbReference type="AlphaFoldDB" id="A0A6A5TCB3"/>
<keyword evidence="1" id="KW-0805">Transcription regulation</keyword>
<keyword evidence="3" id="KW-0539">Nucleus</keyword>
<evidence type="ECO:0000313" key="7">
    <source>
        <dbReference type="Proteomes" id="UP000800035"/>
    </source>
</evidence>
<dbReference type="PROSITE" id="PS50048">
    <property type="entry name" value="ZN2_CY6_FUNGAL_2"/>
    <property type="match status" value="1"/>
</dbReference>
<dbReference type="Proteomes" id="UP000800035">
    <property type="component" value="Unassembled WGS sequence"/>
</dbReference>
<organism evidence="6 7">
    <name type="scientific">Byssothecium circinans</name>
    <dbReference type="NCBI Taxonomy" id="147558"/>
    <lineage>
        <taxon>Eukaryota</taxon>
        <taxon>Fungi</taxon>
        <taxon>Dikarya</taxon>
        <taxon>Ascomycota</taxon>
        <taxon>Pezizomycotina</taxon>
        <taxon>Dothideomycetes</taxon>
        <taxon>Pleosporomycetidae</taxon>
        <taxon>Pleosporales</taxon>
        <taxon>Massarineae</taxon>
        <taxon>Massarinaceae</taxon>
        <taxon>Byssothecium</taxon>
    </lineage>
</organism>
<protein>
    <recommendedName>
        <fullName evidence="5">Zn(2)-C6 fungal-type domain-containing protein</fullName>
    </recommendedName>
</protein>
<dbReference type="CDD" id="cd00067">
    <property type="entry name" value="GAL4"/>
    <property type="match status" value="1"/>
</dbReference>
<dbReference type="PANTHER" id="PTHR47840">
    <property type="entry name" value="ZN(II)2CYS6 TRANSCRIPTION FACTOR (EUROFUNG)-RELATED"/>
    <property type="match status" value="1"/>
</dbReference>
<evidence type="ECO:0000256" key="3">
    <source>
        <dbReference type="ARBA" id="ARBA00023242"/>
    </source>
</evidence>
<evidence type="ECO:0000256" key="2">
    <source>
        <dbReference type="ARBA" id="ARBA00023163"/>
    </source>
</evidence>
<dbReference type="InterPro" id="IPR036864">
    <property type="entry name" value="Zn2-C6_fun-type_DNA-bd_sf"/>
</dbReference>
<dbReference type="SUPFAM" id="SSF57701">
    <property type="entry name" value="Zn2/Cys6 DNA-binding domain"/>
    <property type="match status" value="1"/>
</dbReference>
<name>A0A6A5TCB3_9PLEO</name>
<dbReference type="InterPro" id="IPR001138">
    <property type="entry name" value="Zn2Cys6_DnaBD"/>
</dbReference>
<dbReference type="GO" id="GO:0008270">
    <property type="term" value="F:zinc ion binding"/>
    <property type="evidence" value="ECO:0007669"/>
    <property type="project" value="InterPro"/>
</dbReference>
<accession>A0A6A5TCB3</accession>
<evidence type="ECO:0000259" key="5">
    <source>
        <dbReference type="PROSITE" id="PS50048"/>
    </source>
</evidence>
<keyword evidence="7" id="KW-1185">Reference proteome</keyword>
<feature type="region of interest" description="Disordered" evidence="4">
    <location>
        <begin position="383"/>
        <end position="404"/>
    </location>
</feature>
<feature type="region of interest" description="Disordered" evidence="4">
    <location>
        <begin position="431"/>
        <end position="454"/>
    </location>
</feature>
<proteinExistence type="predicted"/>
<feature type="compositionally biased region" description="Polar residues" evidence="4">
    <location>
        <begin position="438"/>
        <end position="454"/>
    </location>
</feature>